<dbReference type="SMART" id="SM01175">
    <property type="entry name" value="DUF4206"/>
    <property type="match status" value="1"/>
</dbReference>
<keyword evidence="3" id="KW-0863">Zinc-finger</keyword>
<gene>
    <name evidence="7" type="ORF">MNOR_LOCUS30816</name>
</gene>
<evidence type="ECO:0000256" key="2">
    <source>
        <dbReference type="ARBA" id="ARBA00022737"/>
    </source>
</evidence>
<evidence type="ECO:0000256" key="4">
    <source>
        <dbReference type="ARBA" id="ARBA00022833"/>
    </source>
</evidence>
<name>A0AAV2RY26_MEGNR</name>
<dbReference type="PANTHER" id="PTHR12326">
    <property type="entry name" value="PLECKSTRIN HOMOLOGY DOMAIN CONTAINING PROTEIN"/>
    <property type="match status" value="1"/>
</dbReference>
<dbReference type="InterPro" id="IPR051366">
    <property type="entry name" value="DEF8"/>
</dbReference>
<feature type="compositionally biased region" description="Basic and acidic residues" evidence="5">
    <location>
        <begin position="78"/>
        <end position="89"/>
    </location>
</feature>
<dbReference type="EMBL" id="CAXKWB010038447">
    <property type="protein sequence ID" value="CAL4151673.1"/>
    <property type="molecule type" value="Genomic_DNA"/>
</dbReference>
<keyword evidence="2" id="KW-0677">Repeat</keyword>
<evidence type="ECO:0000313" key="7">
    <source>
        <dbReference type="EMBL" id="CAL4151673.1"/>
    </source>
</evidence>
<reference evidence="7 8" key="1">
    <citation type="submission" date="2024-05" db="EMBL/GenBank/DDBJ databases">
        <authorList>
            <person name="Wallberg A."/>
        </authorList>
    </citation>
    <scope>NUCLEOTIDE SEQUENCE [LARGE SCALE GENOMIC DNA]</scope>
</reference>
<dbReference type="GO" id="GO:0008270">
    <property type="term" value="F:zinc ion binding"/>
    <property type="evidence" value="ECO:0007669"/>
    <property type="project" value="UniProtKB-KW"/>
</dbReference>
<evidence type="ECO:0000256" key="5">
    <source>
        <dbReference type="SAM" id="MobiDB-lite"/>
    </source>
</evidence>
<evidence type="ECO:0000313" key="8">
    <source>
        <dbReference type="Proteomes" id="UP001497623"/>
    </source>
</evidence>
<protein>
    <recommendedName>
        <fullName evidence="6">Rubicon Homology domain-containing protein</fullName>
    </recommendedName>
</protein>
<dbReference type="Proteomes" id="UP001497623">
    <property type="component" value="Unassembled WGS sequence"/>
</dbReference>
<feature type="domain" description="Rubicon Homology" evidence="6">
    <location>
        <begin position="284"/>
        <end position="487"/>
    </location>
</feature>
<evidence type="ECO:0000256" key="1">
    <source>
        <dbReference type="ARBA" id="ARBA00022723"/>
    </source>
</evidence>
<dbReference type="PANTHER" id="PTHR12326:SF12">
    <property type="entry name" value="PLECKSTRIN HOMOLOGY AND RUN DOMAIN CONTAINING M1"/>
    <property type="match status" value="1"/>
</dbReference>
<dbReference type="Pfam" id="PF13901">
    <property type="entry name" value="RH_dom"/>
    <property type="match status" value="1"/>
</dbReference>
<feature type="compositionally biased region" description="Polar residues" evidence="5">
    <location>
        <begin position="67"/>
        <end position="77"/>
    </location>
</feature>
<sequence length="489" mass="54999">GLWAPSTDQGGSLDPVLSATDVASTFIAEDSVNVGIPIDDTPLSDKMFDMIVGRTPETSFISQVMESRSAQEESQQTETKENTQGERNEQVYTSEDYDRDVKANKYEEQQTANVQFEDENKGNVKCKNSKNLIEISPEDFSINSTSSAYIGSVPFGNDEFSRSVSIESTMSNSINESAPDYDKLFSNIDVSKNLSVSNIGLTFDNHQQHFTSVVSEELIEESPSPDEAEKLNYEVLSNQQPSAEVKAYLLPLLTRITTEEGLDSQNYQCANCGTYIGMVYGKPRVCKYDSKYYCCECHQGELAVIPSKLLHNWDLCQYPVCGNNAKWLSSVYHQPLIDVRKANPKIYSHIDDMAEMQILRTQLLYIQAYLFTCRSGVGEKLKKKLWPREHLYEHVHLYSTYDLESVAGGQLVSLVRSAVAWGRDHITQCVICAPRGFICEMCDDCTVLYPFQLGITNTCPDCYAVSHAVCARGKQECPRCVRRKARREN</sequence>
<organism evidence="7 8">
    <name type="scientific">Meganyctiphanes norvegica</name>
    <name type="common">Northern krill</name>
    <name type="synonym">Thysanopoda norvegica</name>
    <dbReference type="NCBI Taxonomy" id="48144"/>
    <lineage>
        <taxon>Eukaryota</taxon>
        <taxon>Metazoa</taxon>
        <taxon>Ecdysozoa</taxon>
        <taxon>Arthropoda</taxon>
        <taxon>Crustacea</taxon>
        <taxon>Multicrustacea</taxon>
        <taxon>Malacostraca</taxon>
        <taxon>Eumalacostraca</taxon>
        <taxon>Eucarida</taxon>
        <taxon>Euphausiacea</taxon>
        <taxon>Euphausiidae</taxon>
        <taxon>Meganyctiphanes</taxon>
    </lineage>
</organism>
<accession>A0AAV2RY26</accession>
<proteinExistence type="predicted"/>
<keyword evidence="8" id="KW-1185">Reference proteome</keyword>
<evidence type="ECO:0000256" key="3">
    <source>
        <dbReference type="ARBA" id="ARBA00022771"/>
    </source>
</evidence>
<dbReference type="InterPro" id="IPR025258">
    <property type="entry name" value="RH_dom"/>
</dbReference>
<feature type="non-terminal residue" evidence="7">
    <location>
        <position position="1"/>
    </location>
</feature>
<comment type="caution">
    <text evidence="7">The sequence shown here is derived from an EMBL/GenBank/DDBJ whole genome shotgun (WGS) entry which is preliminary data.</text>
</comment>
<keyword evidence="4" id="KW-0862">Zinc</keyword>
<dbReference type="AlphaFoldDB" id="A0AAV2RY26"/>
<keyword evidence="1" id="KW-0479">Metal-binding</keyword>
<evidence type="ECO:0000259" key="6">
    <source>
        <dbReference type="SMART" id="SM01175"/>
    </source>
</evidence>
<feature type="region of interest" description="Disordered" evidence="5">
    <location>
        <begin position="67"/>
        <end position="98"/>
    </location>
</feature>